<dbReference type="PROSITE" id="PS51228">
    <property type="entry name" value="ACB_2"/>
    <property type="match status" value="1"/>
</dbReference>
<dbReference type="CDD" id="cd06558">
    <property type="entry name" value="crotonase-like"/>
    <property type="match status" value="1"/>
</dbReference>
<dbReference type="GO" id="GO:0000062">
    <property type="term" value="F:fatty-acyl-CoA binding"/>
    <property type="evidence" value="ECO:0007669"/>
    <property type="project" value="InterPro"/>
</dbReference>
<comment type="subcellular location">
    <subcellularLocation>
        <location evidence="1">Peroxisome</location>
    </subcellularLocation>
</comment>
<dbReference type="InterPro" id="IPR014352">
    <property type="entry name" value="FERM/acyl-CoA-bd_prot_sf"/>
</dbReference>
<dbReference type="InterPro" id="IPR051053">
    <property type="entry name" value="ECH/Chromodomain_protein"/>
</dbReference>
<dbReference type="PANTHER" id="PTHR43684:SF1">
    <property type="entry name" value="ENOYL-COA DELTA ISOMERASE 2"/>
    <property type="match status" value="1"/>
</dbReference>
<organism evidence="6 7">
    <name type="scientific">Pythium insidiosum</name>
    <name type="common">Pythiosis disease agent</name>
    <dbReference type="NCBI Taxonomy" id="114742"/>
    <lineage>
        <taxon>Eukaryota</taxon>
        <taxon>Sar</taxon>
        <taxon>Stramenopiles</taxon>
        <taxon>Oomycota</taxon>
        <taxon>Peronosporomycetes</taxon>
        <taxon>Pythiales</taxon>
        <taxon>Pythiaceae</taxon>
        <taxon>Pythium</taxon>
    </lineage>
</organism>
<evidence type="ECO:0000313" key="7">
    <source>
        <dbReference type="Proteomes" id="UP001209570"/>
    </source>
</evidence>
<evidence type="ECO:0000256" key="1">
    <source>
        <dbReference type="ARBA" id="ARBA00004275"/>
    </source>
</evidence>
<keyword evidence="3" id="KW-0413">Isomerase</keyword>
<dbReference type="AlphaFoldDB" id="A0AAD5LWT6"/>
<dbReference type="InterPro" id="IPR035984">
    <property type="entry name" value="Acyl-CoA-binding_sf"/>
</dbReference>
<evidence type="ECO:0000256" key="3">
    <source>
        <dbReference type="ARBA" id="ARBA00023235"/>
    </source>
</evidence>
<feature type="compositionally biased region" description="Low complexity" evidence="4">
    <location>
        <begin position="127"/>
        <end position="138"/>
    </location>
</feature>
<dbReference type="PRINTS" id="PR00689">
    <property type="entry name" value="ACOABINDINGP"/>
</dbReference>
<dbReference type="InterPro" id="IPR001753">
    <property type="entry name" value="Enoyl-CoA_hydra/iso"/>
</dbReference>
<accession>A0AAD5LWT6</accession>
<reference evidence="6" key="1">
    <citation type="submission" date="2021-12" db="EMBL/GenBank/DDBJ databases">
        <title>Prjna785345.</title>
        <authorList>
            <person name="Rujirawat T."/>
            <person name="Krajaejun T."/>
        </authorList>
    </citation>
    <scope>NUCLEOTIDE SEQUENCE</scope>
    <source>
        <strain evidence="6">Pi057C3</strain>
    </source>
</reference>
<dbReference type="Proteomes" id="UP001209570">
    <property type="component" value="Unassembled WGS sequence"/>
</dbReference>
<dbReference type="Pfam" id="PF00887">
    <property type="entry name" value="ACBP"/>
    <property type="match status" value="1"/>
</dbReference>
<evidence type="ECO:0000313" key="6">
    <source>
        <dbReference type="EMBL" id="KAJ0394950.1"/>
    </source>
</evidence>
<dbReference type="Pfam" id="PF00378">
    <property type="entry name" value="ECH_1"/>
    <property type="match status" value="1"/>
</dbReference>
<dbReference type="GO" id="GO:0004165">
    <property type="term" value="F:delta(3)-delta(2)-enoyl-CoA isomerase activity"/>
    <property type="evidence" value="ECO:0007669"/>
    <property type="project" value="UniProtKB-ARBA"/>
</dbReference>
<dbReference type="InterPro" id="IPR000582">
    <property type="entry name" value="Acyl-CoA-binding_protein"/>
</dbReference>
<protein>
    <recommendedName>
        <fullName evidence="5">ACB domain-containing protein</fullName>
    </recommendedName>
</protein>
<dbReference type="SUPFAM" id="SSF52096">
    <property type="entry name" value="ClpP/crotonase"/>
    <property type="match status" value="1"/>
</dbReference>
<evidence type="ECO:0000259" key="5">
    <source>
        <dbReference type="PROSITE" id="PS51228"/>
    </source>
</evidence>
<proteinExistence type="predicted"/>
<dbReference type="InterPro" id="IPR014748">
    <property type="entry name" value="Enoyl-CoA_hydra_C"/>
</dbReference>
<dbReference type="GO" id="GO:0005777">
    <property type="term" value="C:peroxisome"/>
    <property type="evidence" value="ECO:0007669"/>
    <property type="project" value="UniProtKB-SubCell"/>
</dbReference>
<sequence length="394" mass="42726">MMLLRRVLPLSRRHAATPVGWRAMSSDVDAIRREFEAKVALGKTLPPLDDNMAKLEMYALFKQAQHGKNATPKPGMLDFVGKAKWEAWSKLGDMAPADAMRKYIAIIEDLAKKSGANTANVEGKGDTSGSATKSASSSDLLVHTTENGLLTIQLNRPTRFNAINRDMYDGIVDALQASATKSEVKAVLFKSTGAMFSSGNDLSMFTAPPPGQSFEQMAEDGAQLLERFVDAFITYPKPIVAAVQGPAVGISVTILALCDLLYVSEAATFHTPFTALGQSPEACSSLLLPRIMGPARANSLLLLGEKLTARDAVIAGFATEAFGVADFDKQVQAKVDLLLSRYPNAMQQSKALIRSPAVIEELKAVNRRECDVLKKLWLGPECMDAIMKFQSRKK</sequence>
<dbReference type="Gene3D" id="3.90.226.10">
    <property type="entry name" value="2-enoyl-CoA Hydratase, Chain A, domain 1"/>
    <property type="match status" value="1"/>
</dbReference>
<gene>
    <name evidence="6" type="ORF">P43SY_000848</name>
</gene>
<name>A0AAD5LWT6_PYTIN</name>
<keyword evidence="7" id="KW-1185">Reference proteome</keyword>
<dbReference type="EMBL" id="JAKCXM010000372">
    <property type="protein sequence ID" value="KAJ0394950.1"/>
    <property type="molecule type" value="Genomic_DNA"/>
</dbReference>
<dbReference type="Gene3D" id="1.10.12.10">
    <property type="entry name" value="Lyase 2-enoyl-coa Hydratase, Chain A, domain 2"/>
    <property type="match status" value="1"/>
</dbReference>
<dbReference type="InterPro" id="IPR029045">
    <property type="entry name" value="ClpP/crotonase-like_dom_sf"/>
</dbReference>
<dbReference type="Gene3D" id="1.20.80.10">
    <property type="match status" value="1"/>
</dbReference>
<evidence type="ECO:0000256" key="2">
    <source>
        <dbReference type="ARBA" id="ARBA00023140"/>
    </source>
</evidence>
<comment type="caution">
    <text evidence="6">The sequence shown here is derived from an EMBL/GenBank/DDBJ whole genome shotgun (WGS) entry which is preliminary data.</text>
</comment>
<feature type="domain" description="ACB" evidence="5">
    <location>
        <begin position="31"/>
        <end position="116"/>
    </location>
</feature>
<feature type="region of interest" description="Disordered" evidence="4">
    <location>
        <begin position="117"/>
        <end position="138"/>
    </location>
</feature>
<dbReference type="SUPFAM" id="SSF47027">
    <property type="entry name" value="Acyl-CoA binding protein"/>
    <property type="match status" value="1"/>
</dbReference>
<keyword evidence="2" id="KW-0576">Peroxisome</keyword>
<evidence type="ECO:0000256" key="4">
    <source>
        <dbReference type="SAM" id="MobiDB-lite"/>
    </source>
</evidence>
<dbReference type="PANTHER" id="PTHR43684">
    <property type="match status" value="1"/>
</dbReference>